<dbReference type="EMBL" id="CP064654">
    <property type="protein sequence ID" value="QPC99540.1"/>
    <property type="molecule type" value="Genomic_DNA"/>
</dbReference>
<gene>
    <name evidence="1" type="ORF">IRL76_02930</name>
</gene>
<reference evidence="1 2" key="1">
    <citation type="submission" date="2020-11" db="EMBL/GenBank/DDBJ databases">
        <title>The genome sequence of Erythrobacter sp. 6D36.</title>
        <authorList>
            <person name="Liu Y."/>
        </authorList>
    </citation>
    <scope>NUCLEOTIDE SEQUENCE [LARGE SCALE GENOMIC DNA]</scope>
    <source>
        <strain evidence="1 2">6D36</strain>
    </source>
</reference>
<proteinExistence type="predicted"/>
<dbReference type="RefSeq" id="WP_200982999.1">
    <property type="nucleotide sequence ID" value="NZ_CP064654.1"/>
</dbReference>
<dbReference type="AlphaFoldDB" id="A0A7S8IVG0"/>
<organism evidence="1 2">
    <name type="scientific">Qipengyuania soli</name>
    <dbReference type="NCBI Taxonomy" id="2782568"/>
    <lineage>
        <taxon>Bacteria</taxon>
        <taxon>Pseudomonadati</taxon>
        <taxon>Pseudomonadota</taxon>
        <taxon>Alphaproteobacteria</taxon>
        <taxon>Sphingomonadales</taxon>
        <taxon>Erythrobacteraceae</taxon>
        <taxon>Qipengyuania</taxon>
    </lineage>
</organism>
<accession>A0A7S8IVG0</accession>
<keyword evidence="2" id="KW-1185">Reference proteome</keyword>
<dbReference type="Proteomes" id="UP000594459">
    <property type="component" value="Chromosome"/>
</dbReference>
<name>A0A7S8IVG0_9SPHN</name>
<sequence length="326" mass="35575">MPDRWLVEEGIGEHRAIRLGDNGIDAARVSWPGSGLVTGEIADAKLLERLGEGRAGLVEFANGEKALCPLVPRPVSIGAPVRMRVTREAMAERGRLKLAQCRFTENPVKPAPSLAEALGEEAEVQIVHRFPDDADWDDLWMEAAIQQVDFYGGSLLFAETPAMTLIDIDGGPFEAITFNGIPALARSIARFDLAGNIGIDFPTVSDKGDRKVVDTGLEENLAHWPHERTAMNGFGFVQIIARLERPSLLHRIARNRAGAAARVLLRKAEGLAGAGRIELSAHPAVIDKLRPEWLDELRRRMGRELLVRADPGIAIAAPHAQMVDHA</sequence>
<evidence type="ECO:0000313" key="2">
    <source>
        <dbReference type="Proteomes" id="UP000594459"/>
    </source>
</evidence>
<dbReference type="KEGG" id="qso:IRL76_02930"/>
<protein>
    <submittedName>
        <fullName evidence="1">Ribonuclease</fullName>
    </submittedName>
</protein>
<evidence type="ECO:0000313" key="1">
    <source>
        <dbReference type="EMBL" id="QPC99540.1"/>
    </source>
</evidence>